<evidence type="ECO:0000256" key="8">
    <source>
        <dbReference type="NCBIfam" id="TIGR00188"/>
    </source>
</evidence>
<protein>
    <recommendedName>
        <fullName evidence="7 8">Ribonuclease P protein component</fullName>
        <shortName evidence="7">RNase P protein</shortName>
        <shortName evidence="7">RNaseP protein</shortName>
        <ecNumber evidence="7 8">3.1.26.5</ecNumber>
    </recommendedName>
    <alternativeName>
        <fullName evidence="7">Protein C5</fullName>
    </alternativeName>
</protein>
<dbReference type="HAMAP" id="MF_00227">
    <property type="entry name" value="RNase_P"/>
    <property type="match status" value="1"/>
</dbReference>
<dbReference type="SUPFAM" id="SSF54211">
    <property type="entry name" value="Ribosomal protein S5 domain 2-like"/>
    <property type="match status" value="1"/>
</dbReference>
<proteinExistence type="inferred from homology"/>
<gene>
    <name evidence="7 9" type="primary">rnpA</name>
    <name evidence="9" type="ORF">GCM10011512_02030</name>
</gene>
<dbReference type="Proteomes" id="UP000597761">
    <property type="component" value="Unassembled WGS sequence"/>
</dbReference>
<keyword evidence="3 7" id="KW-0540">Nuclease</keyword>
<comment type="function">
    <text evidence="1 7">RNaseP catalyzes the removal of the 5'-leader sequence from pre-tRNA to produce the mature 5'-terminus. It can also cleave other RNA substrates such as 4.5S RNA. The protein component plays an auxiliary but essential role in vivo by binding to the 5'-leader sequence and broadening the substrate specificity of the ribozyme.</text>
</comment>
<reference evidence="10" key="1">
    <citation type="journal article" date="2019" name="Int. J. Syst. Evol. Microbiol.">
        <title>The Global Catalogue of Microorganisms (GCM) 10K type strain sequencing project: providing services to taxonomists for standard genome sequencing and annotation.</title>
        <authorList>
            <consortium name="The Broad Institute Genomics Platform"/>
            <consortium name="The Broad Institute Genome Sequencing Center for Infectious Disease"/>
            <person name="Wu L."/>
            <person name="Ma J."/>
        </authorList>
    </citation>
    <scope>NUCLEOTIDE SEQUENCE [LARGE SCALE GENOMIC DNA]</scope>
    <source>
        <strain evidence="10">CGMCC 1.15480</strain>
    </source>
</reference>
<dbReference type="PANTHER" id="PTHR33992:SF1">
    <property type="entry name" value="RIBONUCLEASE P PROTEIN COMPONENT"/>
    <property type="match status" value="1"/>
</dbReference>
<evidence type="ECO:0000256" key="4">
    <source>
        <dbReference type="ARBA" id="ARBA00022759"/>
    </source>
</evidence>
<comment type="caution">
    <text evidence="9">The sequence shown here is derived from an EMBL/GenBank/DDBJ whole genome shotgun (WGS) entry which is preliminary data.</text>
</comment>
<comment type="catalytic activity">
    <reaction evidence="7">
        <text>Endonucleolytic cleavage of RNA, removing 5'-extranucleotides from tRNA precursor.</text>
        <dbReference type="EC" id="3.1.26.5"/>
    </reaction>
</comment>
<evidence type="ECO:0000256" key="2">
    <source>
        <dbReference type="ARBA" id="ARBA00022694"/>
    </source>
</evidence>
<dbReference type="InterPro" id="IPR000100">
    <property type="entry name" value="RNase_P"/>
</dbReference>
<dbReference type="EMBL" id="BMJI01000001">
    <property type="protein sequence ID" value="GGC78993.1"/>
    <property type="molecule type" value="Genomic_DNA"/>
</dbReference>
<comment type="subunit">
    <text evidence="7">Consists of a catalytic RNA component (M1 or rnpB) and a protein subunit.</text>
</comment>
<keyword evidence="10" id="KW-1185">Reference proteome</keyword>
<dbReference type="NCBIfam" id="TIGR00188">
    <property type="entry name" value="rnpA"/>
    <property type="match status" value="1"/>
</dbReference>
<dbReference type="Gene3D" id="3.30.230.10">
    <property type="match status" value="1"/>
</dbReference>
<keyword evidence="4 7" id="KW-0255">Endonuclease</keyword>
<dbReference type="Pfam" id="PF00825">
    <property type="entry name" value="Ribonuclease_P"/>
    <property type="match status" value="1"/>
</dbReference>
<comment type="similarity">
    <text evidence="7">Belongs to the RnpA family.</text>
</comment>
<keyword evidence="2 7" id="KW-0819">tRNA processing</keyword>
<sequence length="115" mass="12917">MLMFPAGRRLRTPADFTTVIRGGHKAARRSVVLHLRRADEHRPGRAGLIVSRAVGNAVTRNRVKRRLRALISSHWSDDPDADVVVRALPVSAELTWDELAADVDRAWHRAAQGRR</sequence>
<name>A0ABQ1NJT8_9MICC</name>
<evidence type="ECO:0000256" key="7">
    <source>
        <dbReference type="HAMAP-Rule" id="MF_00227"/>
    </source>
</evidence>
<dbReference type="PROSITE" id="PS00648">
    <property type="entry name" value="RIBONUCLEASE_P"/>
    <property type="match status" value="1"/>
</dbReference>
<evidence type="ECO:0000256" key="3">
    <source>
        <dbReference type="ARBA" id="ARBA00022722"/>
    </source>
</evidence>
<dbReference type="InterPro" id="IPR020539">
    <property type="entry name" value="RNase_P_CS"/>
</dbReference>
<evidence type="ECO:0000256" key="6">
    <source>
        <dbReference type="ARBA" id="ARBA00022884"/>
    </source>
</evidence>
<keyword evidence="5 7" id="KW-0378">Hydrolase</keyword>
<dbReference type="EC" id="3.1.26.5" evidence="7 8"/>
<dbReference type="InterPro" id="IPR014721">
    <property type="entry name" value="Ribsml_uS5_D2-typ_fold_subgr"/>
</dbReference>
<dbReference type="InterPro" id="IPR020568">
    <property type="entry name" value="Ribosomal_Su5_D2-typ_SF"/>
</dbReference>
<evidence type="ECO:0000256" key="1">
    <source>
        <dbReference type="ARBA" id="ARBA00002663"/>
    </source>
</evidence>
<organism evidence="9 10">
    <name type="scientific">Tersicoccus solisilvae</name>
    <dbReference type="NCBI Taxonomy" id="1882339"/>
    <lineage>
        <taxon>Bacteria</taxon>
        <taxon>Bacillati</taxon>
        <taxon>Actinomycetota</taxon>
        <taxon>Actinomycetes</taxon>
        <taxon>Micrococcales</taxon>
        <taxon>Micrococcaceae</taxon>
        <taxon>Tersicoccus</taxon>
    </lineage>
</organism>
<accession>A0ABQ1NJT8</accession>
<keyword evidence="6 7" id="KW-0694">RNA-binding</keyword>
<dbReference type="PANTHER" id="PTHR33992">
    <property type="entry name" value="RIBONUCLEASE P PROTEIN COMPONENT"/>
    <property type="match status" value="1"/>
</dbReference>
<evidence type="ECO:0000313" key="10">
    <source>
        <dbReference type="Proteomes" id="UP000597761"/>
    </source>
</evidence>
<evidence type="ECO:0000256" key="5">
    <source>
        <dbReference type="ARBA" id="ARBA00022801"/>
    </source>
</evidence>
<evidence type="ECO:0000313" key="9">
    <source>
        <dbReference type="EMBL" id="GGC78993.1"/>
    </source>
</evidence>